<dbReference type="GO" id="GO:0005740">
    <property type="term" value="C:mitochondrial envelope"/>
    <property type="evidence" value="ECO:0007669"/>
    <property type="project" value="InterPro"/>
</dbReference>
<dbReference type="EMBL" id="JAOPGA020000879">
    <property type="protein sequence ID" value="KAL0482647.1"/>
    <property type="molecule type" value="Genomic_DNA"/>
</dbReference>
<dbReference type="InterPro" id="IPR036972">
    <property type="entry name" value="Cyt_c_oxidase_su5b_sf"/>
</dbReference>
<organism evidence="1 2">
    <name type="scientific">Acrasis kona</name>
    <dbReference type="NCBI Taxonomy" id="1008807"/>
    <lineage>
        <taxon>Eukaryota</taxon>
        <taxon>Discoba</taxon>
        <taxon>Heterolobosea</taxon>
        <taxon>Tetramitia</taxon>
        <taxon>Eutetramitia</taxon>
        <taxon>Acrasidae</taxon>
        <taxon>Acrasis</taxon>
    </lineage>
</organism>
<proteinExistence type="predicted"/>
<gene>
    <name evidence="1" type="ORF">AKO1_014327</name>
</gene>
<name>A0AAW2Z235_9EUKA</name>
<dbReference type="AlphaFoldDB" id="A0AAW2Z235"/>
<evidence type="ECO:0000313" key="2">
    <source>
        <dbReference type="Proteomes" id="UP001431209"/>
    </source>
</evidence>
<dbReference type="Proteomes" id="UP001431209">
    <property type="component" value="Unassembled WGS sequence"/>
</dbReference>
<evidence type="ECO:0000313" key="1">
    <source>
        <dbReference type="EMBL" id="KAL0482647.1"/>
    </source>
</evidence>
<protein>
    <submittedName>
        <fullName evidence="1">Uncharacterized protein</fullName>
    </submittedName>
</protein>
<comment type="caution">
    <text evidence="1">The sequence shown here is derived from an EMBL/GenBank/DDBJ whole genome shotgun (WGS) entry which is preliminary data.</text>
</comment>
<keyword evidence="2" id="KW-1185">Reference proteome</keyword>
<dbReference type="GO" id="GO:0045277">
    <property type="term" value="C:respiratory chain complex IV"/>
    <property type="evidence" value="ECO:0007669"/>
    <property type="project" value="InterPro"/>
</dbReference>
<reference evidence="1 2" key="1">
    <citation type="submission" date="2024-03" db="EMBL/GenBank/DDBJ databases">
        <title>The Acrasis kona genome and developmental transcriptomes reveal deep origins of eukaryotic multicellular pathways.</title>
        <authorList>
            <person name="Sheikh S."/>
            <person name="Fu C.-J."/>
            <person name="Brown M.W."/>
            <person name="Baldauf S.L."/>
        </authorList>
    </citation>
    <scope>NUCLEOTIDE SEQUENCE [LARGE SCALE GENOMIC DNA]</scope>
    <source>
        <strain evidence="1 2">ATCC MYA-3509</strain>
    </source>
</reference>
<sequence length="358" mass="41413">MFRMISRSARHALRQAKPAQCTVTSRLYSDVVKKDGELQPQQTQQPEGEERPIVRLYDVNPNPTIRSWAQTMQPSRPGDKHFLNDLWINNPQQWESAVGSERAELIDPNMWNDLLPEIIDIESGDGSSFDSAIVITSQYDDERTISCYGACYDGDLQDFDEVEPQYWIMKTGTFSVCTSCSLHFYLAHPLQLEKWKLDQYVQKEFGKIDAAIKPLSEAEVVQRIEIIKKSNKDLIDNDDYLRQVVIENYELDENEKMLQDATYKFYRYLIDQVARELQEEDVQAMFLSANPEVQQVLEMTNEEFVKTLKPEVAEHFNNTLAKVNRGEITMQEAIGLARERRAQMVLADNEQTPKALKD</sequence>
<dbReference type="GO" id="GO:0006123">
    <property type="term" value="P:mitochondrial electron transport, cytochrome c to oxygen"/>
    <property type="evidence" value="ECO:0007669"/>
    <property type="project" value="InterPro"/>
</dbReference>
<dbReference type="Gene3D" id="2.60.11.10">
    <property type="entry name" value="Cytochrome c oxidase, subunit Vb"/>
    <property type="match status" value="1"/>
</dbReference>
<accession>A0AAW2Z235</accession>